<dbReference type="GO" id="GO:0004190">
    <property type="term" value="F:aspartic-type endopeptidase activity"/>
    <property type="evidence" value="ECO:0007669"/>
    <property type="project" value="UniProtKB-KW"/>
</dbReference>
<dbReference type="InterPro" id="IPR012337">
    <property type="entry name" value="RNaseH-like_sf"/>
</dbReference>
<dbReference type="InterPro" id="IPR025724">
    <property type="entry name" value="GAG-pre-integrase_dom"/>
</dbReference>
<dbReference type="Pfam" id="PF22936">
    <property type="entry name" value="Pol_BBD"/>
    <property type="match status" value="1"/>
</dbReference>
<evidence type="ECO:0000256" key="18">
    <source>
        <dbReference type="PROSITE-ProRule" id="PRU00047"/>
    </source>
</evidence>
<dbReference type="InterPro" id="IPR036397">
    <property type="entry name" value="RNaseH_sf"/>
</dbReference>
<protein>
    <submittedName>
        <fullName evidence="22">Retrovirus-related Pol polyprotein from transposon TNT 1-94</fullName>
    </submittedName>
</protein>
<dbReference type="GO" id="GO:0005524">
    <property type="term" value="F:ATP binding"/>
    <property type="evidence" value="ECO:0007669"/>
    <property type="project" value="UniProtKB-KW"/>
</dbReference>
<dbReference type="GO" id="GO:0006508">
    <property type="term" value="P:proteolysis"/>
    <property type="evidence" value="ECO:0007669"/>
    <property type="project" value="UniProtKB-KW"/>
</dbReference>
<evidence type="ECO:0000256" key="9">
    <source>
        <dbReference type="ARBA" id="ARBA00022801"/>
    </source>
</evidence>
<evidence type="ECO:0000256" key="10">
    <source>
        <dbReference type="ARBA" id="ARBA00022840"/>
    </source>
</evidence>
<evidence type="ECO:0000256" key="7">
    <source>
        <dbReference type="ARBA" id="ARBA00022750"/>
    </source>
</evidence>
<keyword evidence="10" id="KW-0067">ATP-binding</keyword>
<dbReference type="InterPro" id="IPR036875">
    <property type="entry name" value="Znf_CCHC_sf"/>
</dbReference>
<dbReference type="InterPro" id="IPR057670">
    <property type="entry name" value="SH3_retrovirus"/>
</dbReference>
<reference evidence="22" key="1">
    <citation type="submission" date="2014-11" db="EMBL/GenBank/DDBJ databases">
        <authorList>
            <person name="Geib S."/>
        </authorList>
    </citation>
    <scope>NUCLEOTIDE SEQUENCE</scope>
</reference>
<feature type="region of interest" description="Disordered" evidence="19">
    <location>
        <begin position="719"/>
        <end position="739"/>
    </location>
</feature>
<keyword evidence="8" id="KW-0255">Endonuclease</keyword>
<dbReference type="GO" id="GO:0015074">
    <property type="term" value="P:DNA integration"/>
    <property type="evidence" value="ECO:0007669"/>
    <property type="project" value="UniProtKB-KW"/>
</dbReference>
<dbReference type="Pfam" id="PF07727">
    <property type="entry name" value="RVT_2"/>
    <property type="match status" value="1"/>
</dbReference>
<reference evidence="22" key="2">
    <citation type="journal article" date="2015" name="Gigascience">
        <title>Reconstructing a comprehensive transcriptome assembly of a white-pupal translocated strain of the pest fruit fly Bactrocera cucurbitae.</title>
        <authorList>
            <person name="Sim S.B."/>
            <person name="Calla B."/>
            <person name="Hall B."/>
            <person name="DeRego T."/>
            <person name="Geib S.M."/>
        </authorList>
    </citation>
    <scope>NUCLEOTIDE SEQUENCE</scope>
</reference>
<evidence type="ECO:0000256" key="2">
    <source>
        <dbReference type="ARBA" id="ARBA00022612"/>
    </source>
</evidence>
<dbReference type="InterPro" id="IPR054722">
    <property type="entry name" value="PolX-like_BBD"/>
</dbReference>
<keyword evidence="18" id="KW-0862">Zinc</keyword>
<dbReference type="EMBL" id="GBXI01011094">
    <property type="protein sequence ID" value="JAD03198.1"/>
    <property type="molecule type" value="Transcribed_RNA"/>
</dbReference>
<dbReference type="SMART" id="SM00343">
    <property type="entry name" value="ZnF_C2HC"/>
    <property type="match status" value="1"/>
</dbReference>
<evidence type="ECO:0000259" key="20">
    <source>
        <dbReference type="PROSITE" id="PS50158"/>
    </source>
</evidence>
<dbReference type="GO" id="GO:0008270">
    <property type="term" value="F:zinc ion binding"/>
    <property type="evidence" value="ECO:0007669"/>
    <property type="project" value="UniProtKB-KW"/>
</dbReference>
<dbReference type="PROSITE" id="PS50994">
    <property type="entry name" value="INTEGRASE"/>
    <property type="match status" value="1"/>
</dbReference>
<proteinExistence type="predicted"/>
<gene>
    <name evidence="22" type="primary">POLX_0</name>
    <name evidence="22" type="ORF">g.16830</name>
</gene>
<dbReference type="Pfam" id="PF14223">
    <property type="entry name" value="Retrotran_gag_2"/>
    <property type="match status" value="1"/>
</dbReference>
<dbReference type="InterPro" id="IPR039537">
    <property type="entry name" value="Retrotran_Ty1/copia-like"/>
</dbReference>
<dbReference type="Pfam" id="PF00098">
    <property type="entry name" value="zf-CCHC"/>
    <property type="match status" value="1"/>
</dbReference>
<evidence type="ECO:0000256" key="14">
    <source>
        <dbReference type="ARBA" id="ARBA00022932"/>
    </source>
</evidence>
<evidence type="ECO:0000256" key="12">
    <source>
        <dbReference type="ARBA" id="ARBA00022908"/>
    </source>
</evidence>
<dbReference type="GO" id="GO:0042575">
    <property type="term" value="C:DNA polymerase complex"/>
    <property type="evidence" value="ECO:0007669"/>
    <property type="project" value="UniProtKB-ARBA"/>
</dbReference>
<organism evidence="22">
    <name type="scientific">Zeugodacus cucurbitae</name>
    <name type="common">Melon fruit fly</name>
    <name type="synonym">Bactrocera cucurbitae</name>
    <dbReference type="NCBI Taxonomy" id="28588"/>
    <lineage>
        <taxon>Eukaryota</taxon>
        <taxon>Metazoa</taxon>
        <taxon>Ecdysozoa</taxon>
        <taxon>Arthropoda</taxon>
        <taxon>Hexapoda</taxon>
        <taxon>Insecta</taxon>
        <taxon>Pterygota</taxon>
        <taxon>Neoptera</taxon>
        <taxon>Endopterygota</taxon>
        <taxon>Diptera</taxon>
        <taxon>Brachycera</taxon>
        <taxon>Muscomorpha</taxon>
        <taxon>Tephritoidea</taxon>
        <taxon>Tephritidae</taxon>
        <taxon>Zeugodacus</taxon>
        <taxon>Zeugodacus</taxon>
    </lineage>
</organism>
<dbReference type="Pfam" id="PF25597">
    <property type="entry name" value="SH3_retrovirus"/>
    <property type="match status" value="1"/>
</dbReference>
<dbReference type="GO" id="GO:0003964">
    <property type="term" value="F:RNA-directed DNA polymerase activity"/>
    <property type="evidence" value="ECO:0007669"/>
    <property type="project" value="UniProtKB-KW"/>
</dbReference>
<dbReference type="Gene3D" id="4.10.60.10">
    <property type="entry name" value="Zinc finger, CCHC-type"/>
    <property type="match status" value="1"/>
</dbReference>
<dbReference type="Gene3D" id="3.30.420.10">
    <property type="entry name" value="Ribonuclease H-like superfamily/Ribonuclease H"/>
    <property type="match status" value="1"/>
</dbReference>
<keyword evidence="14" id="KW-0808">Transferase</keyword>
<keyword evidence="16" id="KW-0233">DNA recombination</keyword>
<accession>A0A0A1WXQ3</accession>
<dbReference type="Pfam" id="PF13976">
    <property type="entry name" value="gag_pre-integrs"/>
    <property type="match status" value="1"/>
</dbReference>
<evidence type="ECO:0000256" key="19">
    <source>
        <dbReference type="SAM" id="MobiDB-lite"/>
    </source>
</evidence>
<evidence type="ECO:0000256" key="13">
    <source>
        <dbReference type="ARBA" id="ARBA00022918"/>
    </source>
</evidence>
<keyword evidence="4" id="KW-0540">Nuclease</keyword>
<evidence type="ECO:0000256" key="1">
    <source>
        <dbReference type="ARBA" id="ARBA00002180"/>
    </source>
</evidence>
<comment type="function">
    <text evidence="1">The aspartyl protease (PR) mediates the proteolytic cleavages of the Gag and Gag-Pol polyproteins after assembly of the VLP.</text>
</comment>
<keyword evidence="9" id="KW-0378">Hydrolase</keyword>
<dbReference type="Pfam" id="PF00665">
    <property type="entry name" value="rve"/>
    <property type="match status" value="1"/>
</dbReference>
<dbReference type="CDD" id="cd09272">
    <property type="entry name" value="RNase_HI_RT_Ty1"/>
    <property type="match status" value="1"/>
</dbReference>
<keyword evidence="15" id="KW-0917">Virion maturation</keyword>
<evidence type="ECO:0000259" key="21">
    <source>
        <dbReference type="PROSITE" id="PS50994"/>
    </source>
</evidence>
<evidence type="ECO:0000256" key="17">
    <source>
        <dbReference type="ARBA" id="ARBA00023268"/>
    </source>
</evidence>
<dbReference type="InterPro" id="IPR013103">
    <property type="entry name" value="RVT_2"/>
</dbReference>
<dbReference type="PROSITE" id="PS50158">
    <property type="entry name" value="ZF_CCHC"/>
    <property type="match status" value="1"/>
</dbReference>
<evidence type="ECO:0000256" key="11">
    <source>
        <dbReference type="ARBA" id="ARBA00022842"/>
    </source>
</evidence>
<dbReference type="PANTHER" id="PTHR42648:SF11">
    <property type="entry name" value="TRANSPOSON TY4-P GAG-POL POLYPROTEIN"/>
    <property type="match status" value="1"/>
</dbReference>
<dbReference type="InterPro" id="IPR001878">
    <property type="entry name" value="Znf_CCHC"/>
</dbReference>
<name>A0A0A1WXQ3_ZEUCU</name>
<sequence>MASGSLSFPFEKLRGRENFDNWRRNAKSYLVLKSCWKITQNGLSEGSSEKDHDSNERALAEITLMVEPCNFSHIASAVTAKDAWDSLMAAYEDSGLTRKVELLKKLVQLKLEQFQSVQDYVNDMVMTAIKLRNAGLDVGDELVASLLLAGLPNEYQSLVMAVENSRAKLTVDSVKSLLLQDVKFDCNKESTDNALYSKNFQQKRNVKNSNRKRFRCYNCGQEGHVRKECRKSTQTMKVNENEGKNKTAMFSNSLLANSCLHSQSGESVWYIDSGATSHMTNDQKLLSKLRTAEHNEVILANRERVPVNSVGEVNLVLKVNRQKIETNIRNVEYVPSLCANLLSVRQITKQNKKVVFEGNVCKVYDVKNRLIAKAYAENGLYKLDCAKIPVGKAMTTSDSFELWHRRLAHICKNSMNQVQNSTLGVNYSDVSENGCIVCCKGKQTRIITKSAGTRAENLLDIIHSDVLGPISTKSFSGARFLLVFVDDFSRKVFAIPIVHKSDVFEKFKQFKNEVETQCGRKIKVLRTDNGTEYCNSQFIKFIRESGIVHQKTAPYTPEQNGVAERMNRTLIERVRCMLLDSGLENIFWAEAANTAAYLVNRIPCRGKSQSPEEIWSGVRPNLKHLRIFGCTAMVYIPKQKRLKLDAKSDECVFVGYCVASKAYRLYRKSDNKFIVSRDVKFLEDSYNKSKRAEPNLIVDIINEKESNDINNSGEVIESELSDVSNSSDNEYDENEAADQHNNKCVVRRSERIANKSKGSLLLSMMSDGDDPVSLEAALNSPEAGDWKRAMKEEIDSHKSNKTWVLTKLPKGKRAINSKWVFKTKRNAEGAFVRYKARLVVKGCSQKQGIDYSETFSPVVRYNSLRFLFAMAAKHDLSVHQLDAVTAFLNGELQEEVFMKQPEGYDDNSGRVCRLLKSLYGLKQASKVWNDKLNEALISLGLNRSEVDQCIYYCVSKHSMVYVAIYVDDVLVFSNDKEATQRIKNVLSSKFKMKDMGSVSSVLGMRVQRDEVKKLIKLDQSEYISSVLKRFGMNDCNAVATPLDLSQKLTLEICPQTEEAKKEMEKIPYMEAIGSLLYAAQNTRPDISFAVNLLSRFSQNPGKAHWLAVKRVMRYLKGTVNKGIVFQKSAQSLVGYCDADWAGDLDQRRSTSGYVFVMQGGAISWSSHRQRTVALSSTEAELTSVVSAMQEAIWLHRLESELIHGGTKGIKMYCDNKSAIHIVRNNNFSPRTKHVDIKAKFIREKLQDKPLQLEYISTNEMLADGLTKAIPTVKNEFINIKLGLQ</sequence>
<dbReference type="InterPro" id="IPR043502">
    <property type="entry name" value="DNA/RNA_pol_sf"/>
</dbReference>
<evidence type="ECO:0000256" key="16">
    <source>
        <dbReference type="ARBA" id="ARBA00023172"/>
    </source>
</evidence>
<keyword evidence="6" id="KW-0547">Nucleotide-binding</keyword>
<keyword evidence="2" id="KW-1188">Viral release from host cell</keyword>
<keyword evidence="13" id="KW-0695">RNA-directed DNA polymerase</keyword>
<evidence type="ECO:0000256" key="3">
    <source>
        <dbReference type="ARBA" id="ARBA00022670"/>
    </source>
</evidence>
<dbReference type="PANTHER" id="PTHR42648">
    <property type="entry name" value="TRANSPOSASE, PUTATIVE-RELATED"/>
    <property type="match status" value="1"/>
</dbReference>
<keyword evidence="17" id="KW-0511">Multifunctional enzyme</keyword>
<feature type="domain" description="CCHC-type" evidence="20">
    <location>
        <begin position="215"/>
        <end position="231"/>
    </location>
</feature>
<evidence type="ECO:0000256" key="15">
    <source>
        <dbReference type="ARBA" id="ARBA00023113"/>
    </source>
</evidence>
<keyword evidence="11" id="KW-0460">Magnesium</keyword>
<dbReference type="GO" id="GO:0006310">
    <property type="term" value="P:DNA recombination"/>
    <property type="evidence" value="ECO:0007669"/>
    <property type="project" value="UniProtKB-KW"/>
</dbReference>
<keyword evidence="18" id="KW-0863">Zinc-finger</keyword>
<evidence type="ECO:0000256" key="5">
    <source>
        <dbReference type="ARBA" id="ARBA00022723"/>
    </source>
</evidence>
<dbReference type="SUPFAM" id="SSF57756">
    <property type="entry name" value="Retrovirus zinc finger-like domains"/>
    <property type="match status" value="1"/>
</dbReference>
<keyword evidence="12" id="KW-0229">DNA integration</keyword>
<dbReference type="GO" id="GO:0004519">
    <property type="term" value="F:endonuclease activity"/>
    <property type="evidence" value="ECO:0007669"/>
    <property type="project" value="UniProtKB-KW"/>
</dbReference>
<evidence type="ECO:0000256" key="4">
    <source>
        <dbReference type="ARBA" id="ARBA00022722"/>
    </source>
</evidence>
<dbReference type="SUPFAM" id="SSF56672">
    <property type="entry name" value="DNA/RNA polymerases"/>
    <property type="match status" value="1"/>
</dbReference>
<evidence type="ECO:0000256" key="6">
    <source>
        <dbReference type="ARBA" id="ARBA00022741"/>
    </source>
</evidence>
<keyword evidence="14" id="KW-0239">DNA-directed DNA polymerase</keyword>
<keyword evidence="14" id="KW-0548">Nucleotidyltransferase</keyword>
<keyword evidence="3" id="KW-0645">Protease</keyword>
<dbReference type="SUPFAM" id="SSF53098">
    <property type="entry name" value="Ribonuclease H-like"/>
    <property type="match status" value="1"/>
</dbReference>
<keyword evidence="5" id="KW-0479">Metal-binding</keyword>
<dbReference type="GO" id="GO:0003887">
    <property type="term" value="F:DNA-directed DNA polymerase activity"/>
    <property type="evidence" value="ECO:0007669"/>
    <property type="project" value="UniProtKB-KW"/>
</dbReference>
<evidence type="ECO:0000313" key="22">
    <source>
        <dbReference type="EMBL" id="JAD03198.1"/>
    </source>
</evidence>
<dbReference type="InterPro" id="IPR001584">
    <property type="entry name" value="Integrase_cat-core"/>
</dbReference>
<evidence type="ECO:0000256" key="8">
    <source>
        <dbReference type="ARBA" id="ARBA00022759"/>
    </source>
</evidence>
<dbReference type="GO" id="GO:0003676">
    <property type="term" value="F:nucleic acid binding"/>
    <property type="evidence" value="ECO:0007669"/>
    <property type="project" value="InterPro"/>
</dbReference>
<feature type="domain" description="Integrase catalytic" evidence="21">
    <location>
        <begin position="454"/>
        <end position="619"/>
    </location>
</feature>
<keyword evidence="7" id="KW-0064">Aspartyl protease</keyword>